<dbReference type="AlphaFoldDB" id="A0A7U3UUT8"/>
<dbReference type="KEGG" id="arev:RVR_5786"/>
<reference evidence="1 2" key="3">
    <citation type="journal article" date="2011" name="Nat. Chem. Biol.">
        <title>Reveromycin A biosynthesis uses RevG and RevJ for stereospecific spiroacetal formation.</title>
        <authorList>
            <person name="Takahashi S."/>
            <person name="Toyoda A."/>
            <person name="Sekiyama Y."/>
            <person name="Takagi H."/>
            <person name="Nogawa T."/>
            <person name="Uramoto M."/>
            <person name="Suzuki R."/>
            <person name="Koshino H."/>
            <person name="Kumano T."/>
            <person name="Panthee S."/>
            <person name="Dairi T."/>
            <person name="Ishikawa J."/>
            <person name="Ikeda H."/>
            <person name="Sakaki Y."/>
            <person name="Osada H."/>
        </authorList>
    </citation>
    <scope>NUCLEOTIDE SEQUENCE [LARGE SCALE GENOMIC DNA]</scope>
    <source>
        <strain evidence="1 2">SN-593</strain>
    </source>
</reference>
<reference evidence="1 2" key="1">
    <citation type="journal article" date="2010" name="J. Bacteriol.">
        <title>Biochemical characterization of a novel indole prenyltransferase from Streptomyces sp. SN-593.</title>
        <authorList>
            <person name="Takahashi S."/>
            <person name="Takagi H."/>
            <person name="Toyoda A."/>
            <person name="Uramoto M."/>
            <person name="Nogawa T."/>
            <person name="Ueki M."/>
            <person name="Sakaki Y."/>
            <person name="Osada H."/>
        </authorList>
    </citation>
    <scope>NUCLEOTIDE SEQUENCE [LARGE SCALE GENOMIC DNA]</scope>
    <source>
        <strain evidence="1 2">SN-593</strain>
    </source>
</reference>
<organism evidence="1 2">
    <name type="scientific">Actinacidiphila reveromycinica</name>
    <dbReference type="NCBI Taxonomy" id="659352"/>
    <lineage>
        <taxon>Bacteria</taxon>
        <taxon>Bacillati</taxon>
        <taxon>Actinomycetota</taxon>
        <taxon>Actinomycetes</taxon>
        <taxon>Kitasatosporales</taxon>
        <taxon>Streptomycetaceae</taxon>
        <taxon>Actinacidiphila</taxon>
    </lineage>
</organism>
<dbReference type="RefSeq" id="WP_202235262.1">
    <property type="nucleotide sequence ID" value="NZ_AP018365.1"/>
</dbReference>
<sequence>MNVDDVVAARIEAARLRAGSAKKARAARKAARTEGLAQRHAAKLRNLAATSPPGAKPGPIKEDLMSSKPLCKQYQQIDPAGLYHVDRLPAEMHSDGRIVEHGYSVHLGGFPRFFFTAIEPALTFGRAARMSRNVHDYAVVAAAEVRQYCPAHGDEVVHVATGAPPLDRQPGEQAVFARFAANVRADSSSWHGAP</sequence>
<name>A0A7U3UUT8_9ACTN</name>
<evidence type="ECO:0000313" key="1">
    <source>
        <dbReference type="EMBL" id="BBA99247.1"/>
    </source>
</evidence>
<dbReference type="EMBL" id="AP018365">
    <property type="protein sequence ID" value="BBA99247.1"/>
    <property type="molecule type" value="Genomic_DNA"/>
</dbReference>
<dbReference type="Proteomes" id="UP000595703">
    <property type="component" value="Chromosome"/>
</dbReference>
<reference evidence="1 2" key="4">
    <citation type="journal article" date="2020" name="Sci. Rep.">
        <title>beta-carboline chemical signals induce reveromycin production through a LuxR family regulator in Streptomyces sp. SN-593.</title>
        <authorList>
            <person name="Panthee S."/>
            <person name="Kito N."/>
            <person name="Hayashi T."/>
            <person name="Shimizu T."/>
            <person name="Ishikawa J."/>
            <person name="Hamamoto H."/>
            <person name="Osada H."/>
            <person name="Takahashi S."/>
        </authorList>
    </citation>
    <scope>NUCLEOTIDE SEQUENCE [LARGE SCALE GENOMIC DNA]</scope>
    <source>
        <strain evidence="1 2">SN-593</strain>
    </source>
</reference>
<keyword evidence="2" id="KW-1185">Reference proteome</keyword>
<proteinExistence type="predicted"/>
<evidence type="ECO:0000313" key="2">
    <source>
        <dbReference type="Proteomes" id="UP000595703"/>
    </source>
</evidence>
<accession>A0A7U3UUT8</accession>
<gene>
    <name evidence="1" type="ORF">RVR_5786</name>
</gene>
<reference evidence="1 2" key="2">
    <citation type="journal article" date="2011" name="J. Antibiot.">
        <title>Furaquinocins I and J: novel polyketide isoprenoid hybrid compounds from Streptomyces reveromyceticus SN-593.</title>
        <authorList>
            <person name="Panthee S."/>
            <person name="Takahashi S."/>
            <person name="Takagi H."/>
            <person name="Nogawa T."/>
            <person name="Oowada E."/>
            <person name="Uramoto M."/>
            <person name="Osada H."/>
        </authorList>
    </citation>
    <scope>NUCLEOTIDE SEQUENCE [LARGE SCALE GENOMIC DNA]</scope>
    <source>
        <strain evidence="1 2">SN-593</strain>
    </source>
</reference>
<protein>
    <submittedName>
        <fullName evidence="1">Uncharacterized protein</fullName>
    </submittedName>
</protein>